<protein>
    <submittedName>
        <fullName evidence="2">Uncharacterized protein</fullName>
    </submittedName>
</protein>
<feature type="region of interest" description="Disordered" evidence="1">
    <location>
        <begin position="1"/>
        <end position="65"/>
    </location>
</feature>
<accession>A0A843WLQ0</accession>
<evidence type="ECO:0000256" key="1">
    <source>
        <dbReference type="SAM" id="MobiDB-lite"/>
    </source>
</evidence>
<feature type="compositionally biased region" description="Polar residues" evidence="1">
    <location>
        <begin position="48"/>
        <end position="65"/>
    </location>
</feature>
<gene>
    <name evidence="2" type="ORF">Taro_044362</name>
</gene>
<evidence type="ECO:0000313" key="3">
    <source>
        <dbReference type="Proteomes" id="UP000652761"/>
    </source>
</evidence>
<reference evidence="2" key="1">
    <citation type="submission" date="2017-07" db="EMBL/GenBank/DDBJ databases">
        <title>Taro Niue Genome Assembly and Annotation.</title>
        <authorList>
            <person name="Atibalentja N."/>
            <person name="Keating K."/>
            <person name="Fields C.J."/>
        </authorList>
    </citation>
    <scope>NUCLEOTIDE SEQUENCE</scope>
    <source>
        <strain evidence="2">Niue_2</strain>
        <tissue evidence="2">Leaf</tissue>
    </source>
</reference>
<feature type="compositionally biased region" description="Polar residues" evidence="1">
    <location>
        <begin position="1"/>
        <end position="14"/>
    </location>
</feature>
<dbReference type="AlphaFoldDB" id="A0A843WLQ0"/>
<sequence>MQQERAATTKTTPGSFGEDLHQKRQEPSWENLTRTQPNQTAHLKPQRQHNSGPKRTQSTPGKNLH</sequence>
<proteinExistence type="predicted"/>
<organism evidence="2 3">
    <name type="scientific">Colocasia esculenta</name>
    <name type="common">Wild taro</name>
    <name type="synonym">Arum esculentum</name>
    <dbReference type="NCBI Taxonomy" id="4460"/>
    <lineage>
        <taxon>Eukaryota</taxon>
        <taxon>Viridiplantae</taxon>
        <taxon>Streptophyta</taxon>
        <taxon>Embryophyta</taxon>
        <taxon>Tracheophyta</taxon>
        <taxon>Spermatophyta</taxon>
        <taxon>Magnoliopsida</taxon>
        <taxon>Liliopsida</taxon>
        <taxon>Araceae</taxon>
        <taxon>Aroideae</taxon>
        <taxon>Colocasieae</taxon>
        <taxon>Colocasia</taxon>
    </lineage>
</organism>
<dbReference type="EMBL" id="NMUH01004982">
    <property type="protein sequence ID" value="MQM11452.1"/>
    <property type="molecule type" value="Genomic_DNA"/>
</dbReference>
<name>A0A843WLQ0_COLES</name>
<feature type="compositionally biased region" description="Basic and acidic residues" evidence="1">
    <location>
        <begin position="18"/>
        <end position="27"/>
    </location>
</feature>
<feature type="compositionally biased region" description="Polar residues" evidence="1">
    <location>
        <begin position="28"/>
        <end position="41"/>
    </location>
</feature>
<evidence type="ECO:0000313" key="2">
    <source>
        <dbReference type="EMBL" id="MQM11452.1"/>
    </source>
</evidence>
<dbReference type="Proteomes" id="UP000652761">
    <property type="component" value="Unassembled WGS sequence"/>
</dbReference>
<keyword evidence="3" id="KW-1185">Reference proteome</keyword>
<comment type="caution">
    <text evidence="2">The sequence shown here is derived from an EMBL/GenBank/DDBJ whole genome shotgun (WGS) entry which is preliminary data.</text>
</comment>